<dbReference type="EMBL" id="JNBY01000050">
    <property type="protein sequence ID" value="KDN87103.1"/>
    <property type="molecule type" value="Genomic_DNA"/>
</dbReference>
<dbReference type="HOGENOM" id="CLU_3008278_0_0_11"/>
<reference evidence="2 3" key="1">
    <citation type="submission" date="2014-05" db="EMBL/GenBank/DDBJ databases">
        <title>Draft Genome Sequence of Kitasatospora cheerisanensis KCTC 2395.</title>
        <authorList>
            <person name="Nam D.H."/>
        </authorList>
    </citation>
    <scope>NUCLEOTIDE SEQUENCE [LARGE SCALE GENOMIC DNA]</scope>
    <source>
        <strain evidence="2 3">KCTC 2395</strain>
    </source>
</reference>
<dbReference type="RefSeq" id="WP_157031908.1">
    <property type="nucleotide sequence ID" value="NZ_KK853997.1"/>
</dbReference>
<accession>A0A066YZZ4</accession>
<name>A0A066YZZ4_9ACTN</name>
<evidence type="ECO:0000313" key="2">
    <source>
        <dbReference type="EMBL" id="KDN87103.1"/>
    </source>
</evidence>
<keyword evidence="3" id="KW-1185">Reference proteome</keyword>
<feature type="region of interest" description="Disordered" evidence="1">
    <location>
        <begin position="1"/>
        <end position="56"/>
    </location>
</feature>
<gene>
    <name evidence="2" type="ORF">KCH_11880</name>
</gene>
<sequence length="56" mass="6201">MGIRGQRTKQATTNKVDQKASENQNKQACGRRELHQALYDKTRPASEPDGDDKSAA</sequence>
<dbReference type="Proteomes" id="UP000027178">
    <property type="component" value="Unassembled WGS sequence"/>
</dbReference>
<feature type="compositionally biased region" description="Basic and acidic residues" evidence="1">
    <location>
        <begin position="30"/>
        <end position="56"/>
    </location>
</feature>
<protein>
    <submittedName>
        <fullName evidence="2">Uncharacterized protein</fullName>
    </submittedName>
</protein>
<evidence type="ECO:0000256" key="1">
    <source>
        <dbReference type="SAM" id="MobiDB-lite"/>
    </source>
</evidence>
<comment type="caution">
    <text evidence="2">The sequence shown here is derived from an EMBL/GenBank/DDBJ whole genome shotgun (WGS) entry which is preliminary data.</text>
</comment>
<organism evidence="2 3">
    <name type="scientific">Kitasatospora cheerisanensis KCTC 2395</name>
    <dbReference type="NCBI Taxonomy" id="1348663"/>
    <lineage>
        <taxon>Bacteria</taxon>
        <taxon>Bacillati</taxon>
        <taxon>Actinomycetota</taxon>
        <taxon>Actinomycetes</taxon>
        <taxon>Kitasatosporales</taxon>
        <taxon>Streptomycetaceae</taxon>
        <taxon>Kitasatospora</taxon>
    </lineage>
</organism>
<evidence type="ECO:0000313" key="3">
    <source>
        <dbReference type="Proteomes" id="UP000027178"/>
    </source>
</evidence>
<feature type="compositionally biased region" description="Polar residues" evidence="1">
    <location>
        <begin position="8"/>
        <end position="27"/>
    </location>
</feature>
<proteinExistence type="predicted"/>
<dbReference type="AlphaFoldDB" id="A0A066YZZ4"/>